<evidence type="ECO:0000313" key="12">
    <source>
        <dbReference type="Proteomes" id="UP001519460"/>
    </source>
</evidence>
<dbReference type="Gene3D" id="1.50.10.10">
    <property type="match status" value="1"/>
</dbReference>
<feature type="non-terminal residue" evidence="11">
    <location>
        <position position="499"/>
    </location>
</feature>
<dbReference type="InterPro" id="IPR012341">
    <property type="entry name" value="6hp_glycosidase-like_sf"/>
</dbReference>
<keyword evidence="4" id="KW-0378">Hydrolase</keyword>
<keyword evidence="8" id="KW-0624">Polysaccharide degradation</keyword>
<keyword evidence="9" id="KW-0732">Signal</keyword>
<comment type="caution">
    <text evidence="11">The sequence shown here is derived from an EMBL/GenBank/DDBJ whole genome shotgun (WGS) entry which is preliminary data.</text>
</comment>
<evidence type="ECO:0000256" key="6">
    <source>
        <dbReference type="ARBA" id="ARBA00023277"/>
    </source>
</evidence>
<dbReference type="GO" id="GO:0030245">
    <property type="term" value="P:cellulose catabolic process"/>
    <property type="evidence" value="ECO:0007669"/>
    <property type="project" value="UniProtKB-KW"/>
</dbReference>
<comment type="catalytic activity">
    <reaction evidence="1">
        <text>Endohydrolysis of (1-&gt;4)-beta-D-glucosidic linkages in cellulose, lichenin and cereal beta-D-glucans.</text>
        <dbReference type="EC" id="3.2.1.4"/>
    </reaction>
</comment>
<feature type="domain" description="Glycoside hydrolase family 9" evidence="10">
    <location>
        <begin position="126"/>
        <end position="499"/>
    </location>
</feature>
<dbReference type="Pfam" id="PF00759">
    <property type="entry name" value="Glyco_hydro_9"/>
    <property type="match status" value="1"/>
</dbReference>
<dbReference type="SUPFAM" id="SSF48208">
    <property type="entry name" value="Six-hairpin glycosidases"/>
    <property type="match status" value="1"/>
</dbReference>
<accession>A0ABD0J6D5</accession>
<dbReference type="InterPro" id="IPR008928">
    <property type="entry name" value="6-hairpin_glycosidase_sf"/>
</dbReference>
<proteinExistence type="inferred from homology"/>
<evidence type="ECO:0000256" key="4">
    <source>
        <dbReference type="ARBA" id="ARBA00022801"/>
    </source>
</evidence>
<name>A0ABD0J6D5_9CAEN</name>
<evidence type="ECO:0000256" key="2">
    <source>
        <dbReference type="ARBA" id="ARBA00007072"/>
    </source>
</evidence>
<feature type="chain" id="PRO_5044824020" description="cellulase" evidence="9">
    <location>
        <begin position="20"/>
        <end position="499"/>
    </location>
</feature>
<reference evidence="11 12" key="1">
    <citation type="journal article" date="2023" name="Sci. Data">
        <title>Genome assembly of the Korean intertidal mud-creeper Batillaria attramentaria.</title>
        <authorList>
            <person name="Patra A.K."/>
            <person name="Ho P.T."/>
            <person name="Jun S."/>
            <person name="Lee S.J."/>
            <person name="Kim Y."/>
            <person name="Won Y.J."/>
        </authorList>
    </citation>
    <scope>NUCLEOTIDE SEQUENCE [LARGE SCALE GENOMIC DNA]</scope>
    <source>
        <strain evidence="11">Wonlab-2016</strain>
    </source>
</reference>
<evidence type="ECO:0000256" key="3">
    <source>
        <dbReference type="ARBA" id="ARBA00012601"/>
    </source>
</evidence>
<evidence type="ECO:0000256" key="8">
    <source>
        <dbReference type="ARBA" id="ARBA00023326"/>
    </source>
</evidence>
<keyword evidence="5" id="KW-0136">Cellulose degradation</keyword>
<dbReference type="InterPro" id="IPR001701">
    <property type="entry name" value="Glyco_hydro_9"/>
</dbReference>
<dbReference type="EMBL" id="JACVVK020000608">
    <property type="protein sequence ID" value="KAK7463187.1"/>
    <property type="molecule type" value="Genomic_DNA"/>
</dbReference>
<evidence type="ECO:0000259" key="10">
    <source>
        <dbReference type="Pfam" id="PF00759"/>
    </source>
</evidence>
<evidence type="ECO:0000256" key="7">
    <source>
        <dbReference type="ARBA" id="ARBA00023295"/>
    </source>
</evidence>
<dbReference type="AlphaFoldDB" id="A0ABD0J6D5"/>
<keyword evidence="7" id="KW-0326">Glycosidase</keyword>
<evidence type="ECO:0000256" key="1">
    <source>
        <dbReference type="ARBA" id="ARBA00000966"/>
    </source>
</evidence>
<evidence type="ECO:0000256" key="5">
    <source>
        <dbReference type="ARBA" id="ARBA00023001"/>
    </source>
</evidence>
<evidence type="ECO:0000256" key="9">
    <source>
        <dbReference type="SAM" id="SignalP"/>
    </source>
</evidence>
<dbReference type="PANTHER" id="PTHR22298">
    <property type="entry name" value="ENDO-1,4-BETA-GLUCANASE"/>
    <property type="match status" value="1"/>
</dbReference>
<keyword evidence="12" id="KW-1185">Reference proteome</keyword>
<dbReference type="GO" id="GO:0008810">
    <property type="term" value="F:cellulase activity"/>
    <property type="evidence" value="ECO:0007669"/>
    <property type="project" value="UniProtKB-EC"/>
</dbReference>
<comment type="similarity">
    <text evidence="2">Belongs to the glycosyl hydrolase 9 (cellulase E) family.</text>
</comment>
<evidence type="ECO:0000313" key="11">
    <source>
        <dbReference type="EMBL" id="KAK7463187.1"/>
    </source>
</evidence>
<gene>
    <name evidence="11" type="ORF">BaRGS_00038246</name>
</gene>
<protein>
    <recommendedName>
        <fullName evidence="3">cellulase</fullName>
        <ecNumber evidence="3">3.2.1.4</ecNumber>
    </recommendedName>
</protein>
<organism evidence="11 12">
    <name type="scientific">Batillaria attramentaria</name>
    <dbReference type="NCBI Taxonomy" id="370345"/>
    <lineage>
        <taxon>Eukaryota</taxon>
        <taxon>Metazoa</taxon>
        <taxon>Spiralia</taxon>
        <taxon>Lophotrochozoa</taxon>
        <taxon>Mollusca</taxon>
        <taxon>Gastropoda</taxon>
        <taxon>Caenogastropoda</taxon>
        <taxon>Sorbeoconcha</taxon>
        <taxon>Cerithioidea</taxon>
        <taxon>Batillariidae</taxon>
        <taxon>Batillaria</taxon>
    </lineage>
</organism>
<dbReference type="Proteomes" id="UP001519460">
    <property type="component" value="Unassembled WGS sequence"/>
</dbReference>
<dbReference type="EC" id="3.2.1.4" evidence="3"/>
<keyword evidence="6" id="KW-0119">Carbohydrate metabolism</keyword>
<sequence length="499" mass="56432">MSHVILATVLIVHALPVCAVFLIRPFIKQPIKIQTPKHNFWPYVPVNSPQPEENGTEFFQKPKHNFWPYVPVTSPVDSNATFTYFGVPRHNFWPFIPIVPPGNRTKPIPPTPPPPTLPPPESSYDYGEVLYKSILFYEAQRSGWLPDDRRVWWRGHSALEDKGVFGEDLSGGWYDAGDYVKFGLPMASATSMLLLGLVEFGDAYRAVNLLDDMHDCVRWPLDYFIKVADPYVDHSYWGRPEDMTMYRPAYKLSPEAPGSDVIGETAAAMAAGSIAFKDVDKPYSDLLLRHAKELFDFADRYRGLYSDTLPIVQEFYRSGGYKDELSWAAAWLYRATGDNRYLQKAEENHESYECWAVSWEEKHCLAALLLFKLTGKDKYRYQIERTMRDWMPGGSVDYTPAGLAFRIPWGPLRYAANMATVALVAANAGIEPVAYRTWARSQIHYMLGDAGRSYVVGFGHNPPTRPHHAASSCPPAPTPCTWAAYNTPDPNPLTLYGAL</sequence>
<feature type="signal peptide" evidence="9">
    <location>
        <begin position="1"/>
        <end position="19"/>
    </location>
</feature>